<sequence>MAHNSITRLLQSAFHTALREDEEALVSFNEWNEGRRRFLKQAAIAGAGVMLTPPLLSLTSCNKTKNNDIAIIGAGIAGLNAAYQLQKKGIKATVYEASGRIGGRMYTLHDEFGKGITTDVGGEFVDSTHADILQLAKELGLSFYDLRTDPLIRKTFYFGGQRYSEADLVNALKPFVAQLVKDITSLPDIISYHSAAKFQHLDNQSIDAYLKSIGITGWLYDYLHVTLTREYGMEASIQSAVNFLIMFVAPVATEKSYELFGPDHEVFKIKGGSMHLTTALYEKVNSSVKTGYKFIGIEKNESQGYDLKFDQNGTITTVTAARVIIAIPFTILRGIDFKIPMPEGKRKCIDEIGYGNSSKFFIGVTKKPWRAHGEQGYTFTDLDFGCGWDGGQMQSENEGTFTVFGGGDFSDMVNSESTEVLAAKFVPALNTIYPGMDEAFSKKTIKFLWQNNPYSKAAYSSFKIGQWSTLAGWEGVPVGDIYFAGEHVSRDFQGYMNGGAQTGRVAVETMLKAMAINS</sequence>
<evidence type="ECO:0000313" key="4">
    <source>
        <dbReference type="Proteomes" id="UP000199679"/>
    </source>
</evidence>
<evidence type="ECO:0000256" key="1">
    <source>
        <dbReference type="ARBA" id="ARBA00005995"/>
    </source>
</evidence>
<organism evidence="3 4">
    <name type="scientific">Mucilaginibacter mallensis</name>
    <dbReference type="NCBI Taxonomy" id="652787"/>
    <lineage>
        <taxon>Bacteria</taxon>
        <taxon>Pseudomonadati</taxon>
        <taxon>Bacteroidota</taxon>
        <taxon>Sphingobacteriia</taxon>
        <taxon>Sphingobacteriales</taxon>
        <taxon>Sphingobacteriaceae</taxon>
        <taxon>Mucilaginibacter</taxon>
    </lineage>
</organism>
<reference evidence="3 4" key="1">
    <citation type="submission" date="2016-10" db="EMBL/GenBank/DDBJ databases">
        <authorList>
            <person name="de Groot N.N."/>
        </authorList>
    </citation>
    <scope>NUCLEOTIDE SEQUENCE [LARGE SCALE GENOMIC DNA]</scope>
    <source>
        <strain evidence="3 4">MP1X4</strain>
    </source>
</reference>
<dbReference type="Gene3D" id="1.10.405.10">
    <property type="entry name" value="Guanine Nucleotide Dissociation Inhibitor, domain 1"/>
    <property type="match status" value="1"/>
</dbReference>
<proteinExistence type="inferred from homology"/>
<feature type="domain" description="Amine oxidase" evidence="2">
    <location>
        <begin position="76"/>
        <end position="510"/>
    </location>
</feature>
<dbReference type="PANTHER" id="PTHR43563">
    <property type="entry name" value="AMINE OXIDASE"/>
    <property type="match status" value="1"/>
</dbReference>
<name>A0A1H1YUT0_MUCMA</name>
<dbReference type="OrthoDB" id="56323at2"/>
<dbReference type="Pfam" id="PF01593">
    <property type="entry name" value="Amino_oxidase"/>
    <property type="match status" value="1"/>
</dbReference>
<dbReference type="InterPro" id="IPR002937">
    <property type="entry name" value="Amino_oxidase"/>
</dbReference>
<evidence type="ECO:0000259" key="2">
    <source>
        <dbReference type="Pfam" id="PF01593"/>
    </source>
</evidence>
<gene>
    <name evidence="3" type="ORF">SAMN05216490_2859</name>
</gene>
<dbReference type="Proteomes" id="UP000199679">
    <property type="component" value="Chromosome I"/>
</dbReference>
<dbReference type="Gene3D" id="3.90.660.10">
    <property type="match status" value="1"/>
</dbReference>
<dbReference type="SUPFAM" id="SSF54373">
    <property type="entry name" value="FAD-linked reductases, C-terminal domain"/>
    <property type="match status" value="1"/>
</dbReference>
<dbReference type="RefSeq" id="WP_091373987.1">
    <property type="nucleotide sequence ID" value="NZ_LT629740.1"/>
</dbReference>
<evidence type="ECO:0000313" key="3">
    <source>
        <dbReference type="EMBL" id="SDT25211.1"/>
    </source>
</evidence>
<dbReference type="EMBL" id="LT629740">
    <property type="protein sequence ID" value="SDT25211.1"/>
    <property type="molecule type" value="Genomic_DNA"/>
</dbReference>
<dbReference type="AlphaFoldDB" id="A0A1H1YUT0"/>
<dbReference type="Gene3D" id="3.50.50.60">
    <property type="entry name" value="FAD/NAD(P)-binding domain"/>
    <property type="match status" value="1"/>
</dbReference>
<protein>
    <submittedName>
        <fullName evidence="3">Monoamine oxidase</fullName>
    </submittedName>
</protein>
<dbReference type="PRINTS" id="PR00419">
    <property type="entry name" value="ADXRDTASE"/>
</dbReference>
<dbReference type="STRING" id="652787.SAMN05216490_2859"/>
<dbReference type="GO" id="GO:0016491">
    <property type="term" value="F:oxidoreductase activity"/>
    <property type="evidence" value="ECO:0007669"/>
    <property type="project" value="InterPro"/>
</dbReference>
<comment type="similarity">
    <text evidence="1">Belongs to the flavin monoamine oxidase family.</text>
</comment>
<dbReference type="InterPro" id="IPR036188">
    <property type="entry name" value="FAD/NAD-bd_sf"/>
</dbReference>
<keyword evidence="4" id="KW-1185">Reference proteome</keyword>
<dbReference type="PANTHER" id="PTHR43563:SF1">
    <property type="entry name" value="AMINE OXIDASE [FLAVIN-CONTAINING] B"/>
    <property type="match status" value="1"/>
</dbReference>
<dbReference type="InterPro" id="IPR050703">
    <property type="entry name" value="Flavin_MAO"/>
</dbReference>
<accession>A0A1H1YUT0</accession>
<dbReference type="SUPFAM" id="SSF51905">
    <property type="entry name" value="FAD/NAD(P)-binding domain"/>
    <property type="match status" value="1"/>
</dbReference>